<sequence>MTHTSTEQPEALPCPFCGGHSTLDSNGQDFRVFCWDCGAKSKEFDCWQKAEAAWNRRTPASQAQRVPLTDAQIHDWWRSENSLEDCDMCRFADFAQVVRALELKYGITQEKQG</sequence>
<proteinExistence type="predicted"/>
<dbReference type="RefSeq" id="WP_370893986.1">
    <property type="nucleotide sequence ID" value="NZ_JBGJLR010000008.1"/>
</dbReference>
<protein>
    <submittedName>
        <fullName evidence="1">Lar family restriction alleviation protein</fullName>
    </submittedName>
</protein>
<dbReference type="Proteomes" id="UP001567350">
    <property type="component" value="Unassembled WGS sequence"/>
</dbReference>
<organism evidence="1 2">
    <name type="scientific">Comamonas jiangduensis</name>
    <dbReference type="NCBI Taxonomy" id="1194168"/>
    <lineage>
        <taxon>Bacteria</taxon>
        <taxon>Pseudomonadati</taxon>
        <taxon>Pseudomonadota</taxon>
        <taxon>Betaproteobacteria</taxon>
        <taxon>Burkholderiales</taxon>
        <taxon>Comamonadaceae</taxon>
        <taxon>Comamonas</taxon>
    </lineage>
</organism>
<name>A0ABV4ICM3_9BURK</name>
<reference evidence="1 2" key="1">
    <citation type="submission" date="2024-08" db="EMBL/GenBank/DDBJ databases">
        <authorList>
            <person name="Feng Z."/>
            <person name="Ronholm J."/>
        </authorList>
    </citation>
    <scope>NUCLEOTIDE SEQUENCE [LARGE SCALE GENOMIC DNA]</scope>
    <source>
        <strain evidence="1 2">4-AB0-8</strain>
    </source>
</reference>
<evidence type="ECO:0000313" key="2">
    <source>
        <dbReference type="Proteomes" id="UP001567350"/>
    </source>
</evidence>
<dbReference type="Pfam" id="PF14354">
    <property type="entry name" value="Lar_restr_allev"/>
    <property type="match status" value="1"/>
</dbReference>
<accession>A0ABV4ICM3</accession>
<dbReference type="EMBL" id="JBGJLR010000008">
    <property type="protein sequence ID" value="MEZ2739561.1"/>
    <property type="molecule type" value="Genomic_DNA"/>
</dbReference>
<gene>
    <name evidence="1" type="ORF">ACBP88_08850</name>
</gene>
<evidence type="ECO:0000313" key="1">
    <source>
        <dbReference type="EMBL" id="MEZ2739561.1"/>
    </source>
</evidence>
<keyword evidence="2" id="KW-1185">Reference proteome</keyword>
<comment type="caution">
    <text evidence="1">The sequence shown here is derived from an EMBL/GenBank/DDBJ whole genome shotgun (WGS) entry which is preliminary data.</text>
</comment>